<gene>
    <name evidence="4" type="ORF">BJP25_23095</name>
</gene>
<protein>
    <recommendedName>
        <fullName evidence="3">TauD/TfdA-like domain-containing protein</fullName>
    </recommendedName>
</protein>
<feature type="domain" description="TauD/TfdA-like" evidence="3">
    <location>
        <begin position="190"/>
        <end position="257"/>
    </location>
</feature>
<dbReference type="InterPro" id="IPR042098">
    <property type="entry name" value="TauD-like_sf"/>
</dbReference>
<dbReference type="Proteomes" id="UP000186040">
    <property type="component" value="Unassembled WGS sequence"/>
</dbReference>
<keyword evidence="1" id="KW-0560">Oxidoreductase</keyword>
<comment type="caution">
    <text evidence="4">The sequence shown here is derived from an EMBL/GenBank/DDBJ whole genome shotgun (WGS) entry which is preliminary data.</text>
</comment>
<dbReference type="GO" id="GO:0016491">
    <property type="term" value="F:oxidoreductase activity"/>
    <property type="evidence" value="ECO:0007669"/>
    <property type="project" value="UniProtKB-KW"/>
</dbReference>
<name>A0A1Q9LJP4_9PSEU</name>
<keyword evidence="2" id="KW-0408">Iron</keyword>
<proteinExistence type="predicted"/>
<dbReference type="Pfam" id="PF02668">
    <property type="entry name" value="TauD"/>
    <property type="match status" value="1"/>
</dbReference>
<organism evidence="4 5">
    <name type="scientific">Actinokineospora bangkokensis</name>
    <dbReference type="NCBI Taxonomy" id="1193682"/>
    <lineage>
        <taxon>Bacteria</taxon>
        <taxon>Bacillati</taxon>
        <taxon>Actinomycetota</taxon>
        <taxon>Actinomycetes</taxon>
        <taxon>Pseudonocardiales</taxon>
        <taxon>Pseudonocardiaceae</taxon>
        <taxon>Actinokineospora</taxon>
    </lineage>
</organism>
<dbReference type="STRING" id="1193682.BJP25_23095"/>
<dbReference type="SUPFAM" id="SSF51197">
    <property type="entry name" value="Clavaminate synthase-like"/>
    <property type="match status" value="1"/>
</dbReference>
<accession>A0A1Q9LJP4</accession>
<evidence type="ECO:0000256" key="2">
    <source>
        <dbReference type="ARBA" id="ARBA00023004"/>
    </source>
</evidence>
<evidence type="ECO:0000259" key="3">
    <source>
        <dbReference type="Pfam" id="PF02668"/>
    </source>
</evidence>
<dbReference type="RefSeq" id="WP_075976103.1">
    <property type="nucleotide sequence ID" value="NZ_MKQR01000017.1"/>
</dbReference>
<sequence length="272" mass="29391">MRLLAPGIAEVTTRHDLDDALVELRTRRGVAAVVARSGPVGEPDVPTPEHWRAAPALPEHDAHLRAVTAGLGTPTCWATLQDGRLVQDVLPIRGQEDQQTGHGSRDELTFHVEDSFSDDRCDVLALLCLRNPDRVPTTVATVGSLDPAGLDVAALAGPHFHIRPDPEHLRADPGLTARTRPVLEDGPRLRTDPAFTEADPGRPAAALAELHDQLARALTPIALTPGDVLLIDNRRAVHGRAPFTPRYRGADRWLRKLTTTYAPASGPVVRTP</sequence>
<evidence type="ECO:0000256" key="1">
    <source>
        <dbReference type="ARBA" id="ARBA00023002"/>
    </source>
</evidence>
<dbReference type="EMBL" id="MKQR01000017">
    <property type="protein sequence ID" value="OLR92214.1"/>
    <property type="molecule type" value="Genomic_DNA"/>
</dbReference>
<evidence type="ECO:0000313" key="4">
    <source>
        <dbReference type="EMBL" id="OLR92214.1"/>
    </source>
</evidence>
<dbReference type="Gene3D" id="3.60.130.10">
    <property type="entry name" value="Clavaminate synthase-like"/>
    <property type="match status" value="1"/>
</dbReference>
<keyword evidence="5" id="KW-1185">Reference proteome</keyword>
<dbReference type="InterPro" id="IPR003819">
    <property type="entry name" value="TauD/TfdA-like"/>
</dbReference>
<dbReference type="OrthoDB" id="3872700at2"/>
<dbReference type="AlphaFoldDB" id="A0A1Q9LJP4"/>
<reference evidence="4 5" key="1">
    <citation type="submission" date="2016-10" db="EMBL/GenBank/DDBJ databases">
        <title>The Draft Genome Sequence of Actinokineospora bangkokensis 44EHWT reveals the biosynthetic pathway of antifungal compounds Thailandins with unusual extender unit butylmalonyl-CoA.</title>
        <authorList>
            <person name="Greule A."/>
            <person name="Intra B."/>
            <person name="Flemming S."/>
            <person name="Rommel M.G."/>
            <person name="Panbangred W."/>
            <person name="Bechthold A."/>
        </authorList>
    </citation>
    <scope>NUCLEOTIDE SEQUENCE [LARGE SCALE GENOMIC DNA]</scope>
    <source>
        <strain evidence="4 5">44EHW</strain>
    </source>
</reference>
<evidence type="ECO:0000313" key="5">
    <source>
        <dbReference type="Proteomes" id="UP000186040"/>
    </source>
</evidence>